<protein>
    <submittedName>
        <fullName evidence="1">Uncharacterized protein</fullName>
    </submittedName>
</protein>
<dbReference type="RefSeq" id="WP_113607749.1">
    <property type="nucleotide sequence ID" value="NZ_POAF01000007.1"/>
</dbReference>
<proteinExistence type="predicted"/>
<sequence>MDSSEFSYLNIEFIFLGDRPDAAEVVRTALADRRLLGFVGGTVEREHATEVCAQIATVSPARDAVLYRVDAKGKLREGSRVTKLVHELKNSTEADYVLLDGEEIDGPTPDEDLLGDYGSTTELVHGRKLKGSELVAASGLEENVLTFWNHGTGLMAMSAEPVSTATIARSNRPFLSLTRNGNTLSALVTGAGSRRDFFPKAVHYHVDLERTMIIEPEAGSPAAQRLAELEFSLLGWEAVDDQTLGEFLSDQPKLQEALALVKAPGSLKNFKRFVALLGFDPRSVDYLTGKPLPENIRVVATGGPVKTIKAALAEHEREATGLAKLLYRGGWGPKALITSSLAVLGSGALAHLALAKCSKLSSVPKPLRNLLMIACYADGLFYLGKGILGAVKARGK</sequence>
<reference evidence="1 2" key="1">
    <citation type="submission" date="2018-01" db="EMBL/GenBank/DDBJ databases">
        <title>Glutamicibacter soli strain NHPC-3 Whole genome sequence and assembly.</title>
        <authorList>
            <person name="Choudhury P."/>
            <person name="Gupta D."/>
            <person name="Sengupta K."/>
            <person name="Jawed A."/>
            <person name="Sultana N."/>
            <person name="Saha P."/>
        </authorList>
    </citation>
    <scope>NUCLEOTIDE SEQUENCE [LARGE SCALE GENOMIC DNA]</scope>
    <source>
        <strain evidence="1 2">NHPC-3</strain>
    </source>
</reference>
<evidence type="ECO:0000313" key="2">
    <source>
        <dbReference type="Proteomes" id="UP000252167"/>
    </source>
</evidence>
<keyword evidence="2" id="KW-1185">Reference proteome</keyword>
<dbReference type="Proteomes" id="UP000252167">
    <property type="component" value="Unassembled WGS sequence"/>
</dbReference>
<organism evidence="1 2">
    <name type="scientific">Glutamicibacter soli</name>
    <dbReference type="NCBI Taxonomy" id="453836"/>
    <lineage>
        <taxon>Bacteria</taxon>
        <taxon>Bacillati</taxon>
        <taxon>Actinomycetota</taxon>
        <taxon>Actinomycetes</taxon>
        <taxon>Micrococcales</taxon>
        <taxon>Micrococcaceae</taxon>
        <taxon>Glutamicibacter</taxon>
    </lineage>
</organism>
<dbReference type="EMBL" id="POAF01000007">
    <property type="protein sequence ID" value="RBL99575.1"/>
    <property type="molecule type" value="Genomic_DNA"/>
</dbReference>
<accession>A0A365YA57</accession>
<dbReference type="AlphaFoldDB" id="A0A365YA57"/>
<name>A0A365YA57_9MICC</name>
<comment type="caution">
    <text evidence="1">The sequence shown here is derived from an EMBL/GenBank/DDBJ whole genome shotgun (WGS) entry which is preliminary data.</text>
</comment>
<evidence type="ECO:0000313" key="1">
    <source>
        <dbReference type="EMBL" id="RBL99575.1"/>
    </source>
</evidence>
<gene>
    <name evidence="1" type="ORF">C1H84_14195</name>
</gene>